<dbReference type="OrthoDB" id="10256780at2759"/>
<comment type="caution">
    <text evidence="2">The sequence shown here is derived from an EMBL/GenBank/DDBJ whole genome shotgun (WGS) entry which is preliminary data.</text>
</comment>
<dbReference type="PANTHER" id="PTHR30191:SF0">
    <property type="entry name" value="FORMATE ACETYLTRANSFERASE 1"/>
    <property type="match status" value="1"/>
</dbReference>
<dbReference type="Gene3D" id="3.20.70.20">
    <property type="match status" value="1"/>
</dbReference>
<organism evidence="2 3">
    <name type="scientific">Piromyces finnis</name>
    <dbReference type="NCBI Taxonomy" id="1754191"/>
    <lineage>
        <taxon>Eukaryota</taxon>
        <taxon>Fungi</taxon>
        <taxon>Fungi incertae sedis</taxon>
        <taxon>Chytridiomycota</taxon>
        <taxon>Chytridiomycota incertae sedis</taxon>
        <taxon>Neocallimastigomycetes</taxon>
        <taxon>Neocallimastigales</taxon>
        <taxon>Neocallimastigaceae</taxon>
        <taxon>Piromyces</taxon>
    </lineage>
</organism>
<dbReference type="Pfam" id="PF02901">
    <property type="entry name" value="PFL-like"/>
    <property type="match status" value="1"/>
</dbReference>
<dbReference type="Proteomes" id="UP000193719">
    <property type="component" value="Unassembled WGS sequence"/>
</dbReference>
<feature type="domain" description="PFL" evidence="1">
    <location>
        <begin position="1"/>
        <end position="319"/>
    </location>
</feature>
<reference evidence="2 3" key="2">
    <citation type="submission" date="2016-08" db="EMBL/GenBank/DDBJ databases">
        <title>Pervasive Adenine N6-methylation of Active Genes in Fungi.</title>
        <authorList>
            <consortium name="DOE Joint Genome Institute"/>
            <person name="Mondo S.J."/>
            <person name="Dannebaum R.O."/>
            <person name="Kuo R.C."/>
            <person name="Labutti K."/>
            <person name="Haridas S."/>
            <person name="Kuo A."/>
            <person name="Salamov A."/>
            <person name="Ahrendt S.R."/>
            <person name="Lipzen A."/>
            <person name="Sullivan W."/>
            <person name="Andreopoulos W.B."/>
            <person name="Clum A."/>
            <person name="Lindquist E."/>
            <person name="Daum C."/>
            <person name="Ramamoorthy G.K."/>
            <person name="Gryganskyi A."/>
            <person name="Culley D."/>
            <person name="Magnuson J.K."/>
            <person name="James T.Y."/>
            <person name="O'Malley M.A."/>
            <person name="Stajich J.E."/>
            <person name="Spatafora J.W."/>
            <person name="Visel A."/>
            <person name="Grigoriev I.V."/>
        </authorList>
    </citation>
    <scope>NUCLEOTIDE SEQUENCE [LARGE SCALE GENOMIC DNA]</scope>
    <source>
        <strain evidence="3">finn</strain>
    </source>
</reference>
<evidence type="ECO:0000313" key="2">
    <source>
        <dbReference type="EMBL" id="ORX37467.1"/>
    </source>
</evidence>
<gene>
    <name evidence="2" type="ORF">BCR36DRAFT_375710</name>
</gene>
<reference evidence="2 3" key="1">
    <citation type="submission" date="2016-08" db="EMBL/GenBank/DDBJ databases">
        <title>Genomes of anaerobic fungi encode conserved fungal cellulosomes for biomass hydrolysis.</title>
        <authorList>
            <consortium name="DOE Joint Genome Institute"/>
            <person name="Haitjema C.H."/>
            <person name="Gilmore S.P."/>
            <person name="Henske J.K."/>
            <person name="Solomon K.V."/>
            <person name="De Groot R."/>
            <person name="Kuo A."/>
            <person name="Mondo S.J."/>
            <person name="Salamov A.A."/>
            <person name="Labutti K."/>
            <person name="Zhao Z."/>
            <person name="Chiniquy J."/>
            <person name="Barry K."/>
            <person name="Brewer H.M."/>
            <person name="Purvine S.O."/>
            <person name="Wright A.T."/>
            <person name="Boxma B."/>
            <person name="Van Alen T."/>
            <person name="Hackstein J.H."/>
            <person name="Baker S.E."/>
            <person name="Grigoriev I.V."/>
            <person name="O'Malley M.A."/>
        </authorList>
    </citation>
    <scope>NUCLEOTIDE SEQUENCE [LARGE SCALE GENOMIC DNA]</scope>
    <source>
        <strain evidence="3">finn</strain>
    </source>
</reference>
<evidence type="ECO:0000313" key="3">
    <source>
        <dbReference type="Proteomes" id="UP000193719"/>
    </source>
</evidence>
<dbReference type="SUPFAM" id="SSF51998">
    <property type="entry name" value="PFL-like glycyl radical enzymes"/>
    <property type="match status" value="1"/>
</dbReference>
<sequence>MGYHVTWWYGKRWSSLVTKTSYRVLNTLYNLGPAPEPNITVLWNKALPKNFKDFATKVSIDTSSIQYESMLLCQLDSEMIMELACCVSAMRIGKDMQFFGARCNLAKLMLYVLNHGKDERTGKQVGPDFGPVPEGPIPFEWMWETYDKAMDWIANLYVNTMNVIHFSHDQYCYESLQMALHDTDVRRLMAFGVAGLSVVADSFSAIKYGKVTPIRDAKTGLTVDFKIEGDFPKFGNDDDRVDYLLKQSRINLLLNSERFQLIVELSTHFQFLQLLPMLYMVRKQDPHRMDVKQEKHLHQDVIQCMVVNFRCYFFTFIGC</sequence>
<keyword evidence="3" id="KW-1185">Reference proteome</keyword>
<dbReference type="InterPro" id="IPR004184">
    <property type="entry name" value="PFL_dom"/>
</dbReference>
<dbReference type="GO" id="GO:0008861">
    <property type="term" value="F:formate C-acetyltransferase activity"/>
    <property type="evidence" value="ECO:0007669"/>
    <property type="project" value="TreeGrafter"/>
</dbReference>
<dbReference type="EMBL" id="MCFH01000138">
    <property type="protein sequence ID" value="ORX37467.1"/>
    <property type="molecule type" value="Genomic_DNA"/>
</dbReference>
<dbReference type="AlphaFoldDB" id="A0A1Y1UIT2"/>
<proteinExistence type="predicted"/>
<evidence type="ECO:0000259" key="1">
    <source>
        <dbReference type="PROSITE" id="PS51554"/>
    </source>
</evidence>
<name>A0A1Y1UIT2_9FUNG</name>
<dbReference type="PANTHER" id="PTHR30191">
    <property type="entry name" value="FORMATE ACETYLTRANSFERASE"/>
    <property type="match status" value="1"/>
</dbReference>
<protein>
    <submittedName>
        <fullName evidence="2">PFL-like glycyl radical enzyme</fullName>
    </submittedName>
</protein>
<accession>A0A1Y1UIT2</accession>
<dbReference type="PROSITE" id="PS51554">
    <property type="entry name" value="PFL"/>
    <property type="match status" value="1"/>
</dbReference>
<dbReference type="InterPro" id="IPR050244">
    <property type="entry name" value="Auton_GlycylRad_Cofactor"/>
</dbReference>
<dbReference type="STRING" id="1754191.A0A1Y1UIT2"/>
<dbReference type="GO" id="GO:0005829">
    <property type="term" value="C:cytosol"/>
    <property type="evidence" value="ECO:0007669"/>
    <property type="project" value="TreeGrafter"/>
</dbReference>